<dbReference type="InterPro" id="IPR035966">
    <property type="entry name" value="PKF_sf"/>
</dbReference>
<dbReference type="InterPro" id="IPR000023">
    <property type="entry name" value="Phosphofructokinase_dom"/>
</dbReference>
<organism evidence="8 9">
    <name type="scientific">Lactuca virosa</name>
    <dbReference type="NCBI Taxonomy" id="75947"/>
    <lineage>
        <taxon>Eukaryota</taxon>
        <taxon>Viridiplantae</taxon>
        <taxon>Streptophyta</taxon>
        <taxon>Embryophyta</taxon>
        <taxon>Tracheophyta</taxon>
        <taxon>Spermatophyta</taxon>
        <taxon>Magnoliopsida</taxon>
        <taxon>eudicotyledons</taxon>
        <taxon>Gunneridae</taxon>
        <taxon>Pentapetalae</taxon>
        <taxon>asterids</taxon>
        <taxon>campanulids</taxon>
        <taxon>Asterales</taxon>
        <taxon>Asteraceae</taxon>
        <taxon>Cichorioideae</taxon>
        <taxon>Cichorieae</taxon>
        <taxon>Lactucinae</taxon>
        <taxon>Lactuca</taxon>
    </lineage>
</organism>
<comment type="cofactor">
    <cofactor evidence="1">
        <name>Mg(2+)</name>
        <dbReference type="ChEBI" id="CHEBI:18420"/>
    </cofactor>
</comment>
<evidence type="ECO:0000256" key="6">
    <source>
        <dbReference type="ARBA" id="ARBA00022842"/>
    </source>
</evidence>
<dbReference type="GO" id="GO:0006002">
    <property type="term" value="P:fructose 6-phosphate metabolic process"/>
    <property type="evidence" value="ECO:0007669"/>
    <property type="project" value="InterPro"/>
</dbReference>
<dbReference type="InterPro" id="IPR050929">
    <property type="entry name" value="PFKA"/>
</dbReference>
<evidence type="ECO:0000256" key="2">
    <source>
        <dbReference type="ARBA" id="ARBA00022533"/>
    </source>
</evidence>
<keyword evidence="5" id="KW-0418">Kinase</keyword>
<dbReference type="PANTHER" id="PTHR45770">
    <property type="entry name" value="ATP-DEPENDENT 6-PHOSPHOFRUCTOKINASE 1"/>
    <property type="match status" value="1"/>
</dbReference>
<dbReference type="GO" id="GO:0046872">
    <property type="term" value="F:metal ion binding"/>
    <property type="evidence" value="ECO:0007669"/>
    <property type="project" value="UniProtKB-KW"/>
</dbReference>
<proteinExistence type="predicted"/>
<evidence type="ECO:0000256" key="5">
    <source>
        <dbReference type="ARBA" id="ARBA00022777"/>
    </source>
</evidence>
<accession>A0AAU9MUV5</accession>
<feature type="domain" description="Phosphofructokinase" evidence="7">
    <location>
        <begin position="150"/>
        <end position="256"/>
    </location>
</feature>
<dbReference type="Pfam" id="PF00365">
    <property type="entry name" value="PFK"/>
    <property type="match status" value="1"/>
</dbReference>
<keyword evidence="4" id="KW-0479">Metal-binding</keyword>
<gene>
    <name evidence="8" type="ORF">LVIROSA_LOCUS17128</name>
</gene>
<keyword evidence="3" id="KW-0808">Transferase</keyword>
<dbReference type="Gene3D" id="3.40.50.450">
    <property type="match status" value="1"/>
</dbReference>
<reference evidence="8 9" key="1">
    <citation type="submission" date="2022-01" db="EMBL/GenBank/DDBJ databases">
        <authorList>
            <person name="Xiong W."/>
            <person name="Schranz E."/>
        </authorList>
    </citation>
    <scope>NUCLEOTIDE SEQUENCE [LARGE SCALE GENOMIC DNA]</scope>
</reference>
<keyword evidence="9" id="KW-1185">Reference proteome</keyword>
<keyword evidence="2" id="KW-0021">Allosteric enzyme</keyword>
<name>A0AAU9MUV5_9ASTR</name>
<evidence type="ECO:0000313" key="8">
    <source>
        <dbReference type="EMBL" id="CAH1430347.1"/>
    </source>
</evidence>
<protein>
    <recommendedName>
        <fullName evidence="7">Phosphofructokinase domain-containing protein</fullName>
    </recommendedName>
</protein>
<keyword evidence="6" id="KW-0460">Magnesium</keyword>
<dbReference type="AlphaFoldDB" id="A0AAU9MUV5"/>
<evidence type="ECO:0000313" key="9">
    <source>
        <dbReference type="Proteomes" id="UP001157418"/>
    </source>
</evidence>
<dbReference type="PRINTS" id="PR00476">
    <property type="entry name" value="PHFRCTKINASE"/>
</dbReference>
<dbReference type="GO" id="GO:0003872">
    <property type="term" value="F:6-phosphofructokinase activity"/>
    <property type="evidence" value="ECO:0007669"/>
    <property type="project" value="InterPro"/>
</dbReference>
<evidence type="ECO:0000256" key="4">
    <source>
        <dbReference type="ARBA" id="ARBA00022723"/>
    </source>
</evidence>
<sequence>MDLSLASSPNLQLSLTKTLPFSPRFHKPLLFFTNFTSKPQIYSRKSLITGYYPIRAQTSNLGNTPTDDDDDEGFVLEDVPHLTNFLPDLPTYPNPLEYSQAYAIVKNTFVSSEDVVAHQIVVQKGSPRGVHFRRAGPREKVYFKPEEVRACIVTCGGLCPGINTVIREIVCGLNFMYGVNNILGIEGGYRGFYSRNTMELTPKIVNDIHKRGGTILQTSRGGHDTNKIVDNIQDRGINQVYIIGGDGTQKGACHLQGIFQEKKLYDSCQYGAIEFYFWELAESTRPNQLNGNWLELPKSRGGYQRKWEELPYVTLAATIFNIKNRVL</sequence>
<evidence type="ECO:0000256" key="3">
    <source>
        <dbReference type="ARBA" id="ARBA00022679"/>
    </source>
</evidence>
<evidence type="ECO:0000259" key="7">
    <source>
        <dbReference type="Pfam" id="PF00365"/>
    </source>
</evidence>
<dbReference type="EMBL" id="CAKMRJ010003334">
    <property type="protein sequence ID" value="CAH1430347.1"/>
    <property type="molecule type" value="Genomic_DNA"/>
</dbReference>
<evidence type="ECO:0000256" key="1">
    <source>
        <dbReference type="ARBA" id="ARBA00001946"/>
    </source>
</evidence>
<dbReference type="InterPro" id="IPR022953">
    <property type="entry name" value="ATP_PFK"/>
</dbReference>
<comment type="caution">
    <text evidence="8">The sequence shown here is derived from an EMBL/GenBank/DDBJ whole genome shotgun (WGS) entry which is preliminary data.</text>
</comment>
<dbReference type="Proteomes" id="UP001157418">
    <property type="component" value="Unassembled WGS sequence"/>
</dbReference>
<dbReference type="SUPFAM" id="SSF53784">
    <property type="entry name" value="Phosphofructokinase"/>
    <property type="match status" value="1"/>
</dbReference>